<gene>
    <name evidence="1" type="ORF">TNIN_244741</name>
</gene>
<dbReference type="Proteomes" id="UP000886998">
    <property type="component" value="Unassembled WGS sequence"/>
</dbReference>
<dbReference type="AlphaFoldDB" id="A0A8X6Y4W7"/>
<name>A0A8X6Y4W7_9ARAC</name>
<keyword evidence="2" id="KW-1185">Reference proteome</keyword>
<proteinExistence type="predicted"/>
<comment type="caution">
    <text evidence="1">The sequence shown here is derived from an EMBL/GenBank/DDBJ whole genome shotgun (WGS) entry which is preliminary data.</text>
</comment>
<sequence length="71" mass="8295">MGDIKMRQRSTKWDDGVLSLSRTRNSQDLKEKKLEYSIEMKFEILIPVRLKPDRILCSANFFSTTQDINSA</sequence>
<accession>A0A8X6Y4W7</accession>
<evidence type="ECO:0000313" key="2">
    <source>
        <dbReference type="Proteomes" id="UP000886998"/>
    </source>
</evidence>
<dbReference type="EMBL" id="BMAV01015476">
    <property type="protein sequence ID" value="GFY64959.1"/>
    <property type="molecule type" value="Genomic_DNA"/>
</dbReference>
<evidence type="ECO:0000313" key="1">
    <source>
        <dbReference type="EMBL" id="GFY64959.1"/>
    </source>
</evidence>
<organism evidence="1 2">
    <name type="scientific">Trichonephila inaurata madagascariensis</name>
    <dbReference type="NCBI Taxonomy" id="2747483"/>
    <lineage>
        <taxon>Eukaryota</taxon>
        <taxon>Metazoa</taxon>
        <taxon>Ecdysozoa</taxon>
        <taxon>Arthropoda</taxon>
        <taxon>Chelicerata</taxon>
        <taxon>Arachnida</taxon>
        <taxon>Araneae</taxon>
        <taxon>Araneomorphae</taxon>
        <taxon>Entelegynae</taxon>
        <taxon>Araneoidea</taxon>
        <taxon>Nephilidae</taxon>
        <taxon>Trichonephila</taxon>
        <taxon>Trichonephila inaurata</taxon>
    </lineage>
</organism>
<reference evidence="1" key="1">
    <citation type="submission" date="2020-08" db="EMBL/GenBank/DDBJ databases">
        <title>Multicomponent nature underlies the extraordinary mechanical properties of spider dragline silk.</title>
        <authorList>
            <person name="Kono N."/>
            <person name="Nakamura H."/>
            <person name="Mori M."/>
            <person name="Yoshida Y."/>
            <person name="Ohtoshi R."/>
            <person name="Malay A.D."/>
            <person name="Moran D.A.P."/>
            <person name="Tomita M."/>
            <person name="Numata K."/>
            <person name="Arakawa K."/>
        </authorList>
    </citation>
    <scope>NUCLEOTIDE SEQUENCE</scope>
</reference>
<protein>
    <submittedName>
        <fullName evidence="1">Uncharacterized protein</fullName>
    </submittedName>
</protein>